<protein>
    <submittedName>
        <fullName evidence="2">Uncharacterized protein</fullName>
    </submittedName>
</protein>
<dbReference type="EMBL" id="LAZR01007091">
    <property type="protein sequence ID" value="KKM87513.1"/>
    <property type="molecule type" value="Genomic_DNA"/>
</dbReference>
<proteinExistence type="predicted"/>
<evidence type="ECO:0000256" key="1">
    <source>
        <dbReference type="SAM" id="MobiDB-lite"/>
    </source>
</evidence>
<evidence type="ECO:0000313" key="2">
    <source>
        <dbReference type="EMBL" id="KKM87513.1"/>
    </source>
</evidence>
<comment type="caution">
    <text evidence="2">The sequence shown here is derived from an EMBL/GenBank/DDBJ whole genome shotgun (WGS) entry which is preliminary data.</text>
</comment>
<reference evidence="2" key="1">
    <citation type="journal article" date="2015" name="Nature">
        <title>Complex archaea that bridge the gap between prokaryotes and eukaryotes.</title>
        <authorList>
            <person name="Spang A."/>
            <person name="Saw J.H."/>
            <person name="Jorgensen S.L."/>
            <person name="Zaremba-Niedzwiedzka K."/>
            <person name="Martijn J."/>
            <person name="Lind A.E."/>
            <person name="van Eijk R."/>
            <person name="Schleper C."/>
            <person name="Guy L."/>
            <person name="Ettema T.J."/>
        </authorList>
    </citation>
    <scope>NUCLEOTIDE SEQUENCE</scope>
</reference>
<sequence>MKHLMETKWLPGQPKEPGLYWYALLFKGKAELRFCRVWACEMDITGIRKGELVTGSYQKIAGMHRRWAGPLLEPSMPPPDIERGRDHEQGAD</sequence>
<organism evidence="2">
    <name type="scientific">marine sediment metagenome</name>
    <dbReference type="NCBI Taxonomy" id="412755"/>
    <lineage>
        <taxon>unclassified sequences</taxon>
        <taxon>metagenomes</taxon>
        <taxon>ecological metagenomes</taxon>
    </lineage>
</organism>
<gene>
    <name evidence="2" type="ORF">LCGC14_1268110</name>
</gene>
<dbReference type="AlphaFoldDB" id="A0A0F9L0S0"/>
<feature type="compositionally biased region" description="Basic and acidic residues" evidence="1">
    <location>
        <begin position="80"/>
        <end position="92"/>
    </location>
</feature>
<feature type="region of interest" description="Disordered" evidence="1">
    <location>
        <begin position="71"/>
        <end position="92"/>
    </location>
</feature>
<name>A0A0F9L0S0_9ZZZZ</name>
<accession>A0A0F9L0S0</accession>